<keyword evidence="1" id="KW-0131">Cell cycle</keyword>
<organism evidence="1 2">
    <name type="scientific">Candidatus Bacteroides merdipullorum</name>
    <dbReference type="NCBI Taxonomy" id="2838474"/>
    <lineage>
        <taxon>Bacteria</taxon>
        <taxon>Pseudomonadati</taxon>
        <taxon>Bacteroidota</taxon>
        <taxon>Bacteroidia</taxon>
        <taxon>Bacteroidales</taxon>
        <taxon>Bacteroidaceae</taxon>
        <taxon>Bacteroides</taxon>
    </lineage>
</organism>
<accession>A0A9D2A645</accession>
<evidence type="ECO:0000313" key="1">
    <source>
        <dbReference type="EMBL" id="HIZ02643.1"/>
    </source>
</evidence>
<dbReference type="Pfam" id="PF05164">
    <property type="entry name" value="ZapA"/>
    <property type="match status" value="1"/>
</dbReference>
<name>A0A9D2A645_9BACE</name>
<dbReference type="InterPro" id="IPR007838">
    <property type="entry name" value="Cell_div_ZapA-like"/>
</dbReference>
<reference evidence="1" key="2">
    <citation type="submission" date="2021-04" db="EMBL/GenBank/DDBJ databases">
        <authorList>
            <person name="Gilroy R."/>
        </authorList>
    </citation>
    <scope>NUCLEOTIDE SEQUENCE</scope>
    <source>
        <strain evidence="1">ChiHjej12B11-24981</strain>
    </source>
</reference>
<dbReference type="Proteomes" id="UP000824023">
    <property type="component" value="Unassembled WGS sequence"/>
</dbReference>
<dbReference type="EMBL" id="DXCK01000138">
    <property type="protein sequence ID" value="HIZ02643.1"/>
    <property type="molecule type" value="Genomic_DNA"/>
</dbReference>
<proteinExistence type="predicted"/>
<dbReference type="InterPro" id="IPR036192">
    <property type="entry name" value="Cell_div_ZapA-like_sf"/>
</dbReference>
<keyword evidence="1" id="KW-0132">Cell division</keyword>
<dbReference type="GO" id="GO:0051301">
    <property type="term" value="P:cell division"/>
    <property type="evidence" value="ECO:0007669"/>
    <property type="project" value="UniProtKB-KW"/>
</dbReference>
<evidence type="ECO:0000313" key="2">
    <source>
        <dbReference type="Proteomes" id="UP000824023"/>
    </source>
</evidence>
<dbReference type="AlphaFoldDB" id="A0A9D2A645"/>
<comment type="caution">
    <text evidence="1">The sequence shown here is derived from an EMBL/GenBank/DDBJ whole genome shotgun (WGS) entry which is preliminary data.</text>
</comment>
<reference evidence="1" key="1">
    <citation type="journal article" date="2021" name="PeerJ">
        <title>Extensive microbial diversity within the chicken gut microbiome revealed by metagenomics and culture.</title>
        <authorList>
            <person name="Gilroy R."/>
            <person name="Ravi A."/>
            <person name="Getino M."/>
            <person name="Pursley I."/>
            <person name="Horton D.L."/>
            <person name="Alikhan N.F."/>
            <person name="Baker D."/>
            <person name="Gharbi K."/>
            <person name="Hall N."/>
            <person name="Watson M."/>
            <person name="Adriaenssens E.M."/>
            <person name="Foster-Nyarko E."/>
            <person name="Jarju S."/>
            <person name="Secka A."/>
            <person name="Antonio M."/>
            <person name="Oren A."/>
            <person name="Chaudhuri R.R."/>
            <person name="La Ragione R."/>
            <person name="Hildebrand F."/>
            <person name="Pallen M.J."/>
        </authorList>
    </citation>
    <scope>NUCLEOTIDE SEQUENCE</scope>
    <source>
        <strain evidence="1">ChiHjej12B11-24981</strain>
    </source>
</reference>
<dbReference type="SUPFAM" id="SSF102829">
    <property type="entry name" value="Cell division protein ZapA-like"/>
    <property type="match status" value="1"/>
</dbReference>
<protein>
    <submittedName>
        <fullName evidence="1">Cell division protein ZapA</fullName>
    </submittedName>
</protein>
<sequence length="112" mass="12862">MNDKIKIHLLMAGTTYPLSIRRDDEETVREAARQVNVRLKQYRDYYPEASNEQLLGMVAYQFALETLRMEQRNDTAPYTAKLKELTEAIEACFKETEAPDNPPDAAPGPQTR</sequence>
<gene>
    <name evidence="1" type="ORF">H9819_10430</name>
</gene>